<keyword evidence="2" id="KW-1185">Reference proteome</keyword>
<accession>A0AA41QZF8</accession>
<dbReference type="EMBL" id="JALGAR010000006">
    <property type="protein sequence ID" value="MCI4659629.1"/>
    <property type="molecule type" value="Genomic_DNA"/>
</dbReference>
<gene>
    <name evidence="1" type="ORF">MQH31_17635</name>
</gene>
<proteinExistence type="predicted"/>
<evidence type="ECO:0000313" key="1">
    <source>
        <dbReference type="EMBL" id="MCI4659629.1"/>
    </source>
</evidence>
<organism evidence="1 2">
    <name type="scientific">Cryobacterium zhongshanensis</name>
    <dbReference type="NCBI Taxonomy" id="2928153"/>
    <lineage>
        <taxon>Bacteria</taxon>
        <taxon>Bacillati</taxon>
        <taxon>Actinomycetota</taxon>
        <taxon>Actinomycetes</taxon>
        <taxon>Micrococcales</taxon>
        <taxon>Microbacteriaceae</taxon>
        <taxon>Cryobacterium</taxon>
    </lineage>
</organism>
<reference evidence="1" key="1">
    <citation type="submission" date="2022-03" db="EMBL/GenBank/DDBJ databases">
        <title>Cryobacterium sp. nov. strain ZS14-85, isolated from Antarctic soil.</title>
        <authorList>
            <person name="Li J."/>
            <person name="Niu G."/>
        </authorList>
    </citation>
    <scope>NUCLEOTIDE SEQUENCE</scope>
    <source>
        <strain evidence="1">ZS14-85</strain>
    </source>
</reference>
<dbReference type="Proteomes" id="UP001165341">
    <property type="component" value="Unassembled WGS sequence"/>
</dbReference>
<comment type="caution">
    <text evidence="1">The sequence shown here is derived from an EMBL/GenBank/DDBJ whole genome shotgun (WGS) entry which is preliminary data.</text>
</comment>
<dbReference type="RefSeq" id="WP_243013120.1">
    <property type="nucleotide sequence ID" value="NZ_JALGAR010000006.1"/>
</dbReference>
<sequence length="131" mass="14089">MTSRTVMAARVSHASLRSGGRSVYICAPVAQATSPEYESRIDAVLAKLIRFDDRLLYPSQPGDTLSADSVVAFGEKHGLFTYPMSGENSPPDLVIVIVDPLGGNPLSAAARLLAMYQRADLIVSELPVHFD</sequence>
<dbReference type="AlphaFoldDB" id="A0AA41QZF8"/>
<name>A0AA41QZF8_9MICO</name>
<evidence type="ECO:0000313" key="2">
    <source>
        <dbReference type="Proteomes" id="UP001165341"/>
    </source>
</evidence>
<protein>
    <submittedName>
        <fullName evidence="1">Uncharacterized protein</fullName>
    </submittedName>
</protein>